<feature type="transmembrane region" description="Helical" evidence="2">
    <location>
        <begin position="248"/>
        <end position="266"/>
    </location>
</feature>
<feature type="compositionally biased region" description="Low complexity" evidence="1">
    <location>
        <begin position="156"/>
        <end position="171"/>
    </location>
</feature>
<gene>
    <name evidence="3" type="ORF">M501DRAFT_1010660</name>
</gene>
<feature type="region of interest" description="Disordered" evidence="1">
    <location>
        <begin position="151"/>
        <end position="173"/>
    </location>
</feature>
<sequence>MDKIAELLDAVNFKVSRSSWRLFEFSDQWFMPCYIRHRVQDALTFEWTHRIPIIQTKSPAQRASDLLLRTLNRVPELSNSKLTIIDFCSGGGGPVPVIENLVNSHLEAHSRPAIPFSLSDLHPNIDSWMEHTSRSPNLSFIPNPVDAADPPLAAQSATSSSHPSSSNGPSSFQTPDTKILRLYCLAFHHLPNPVARAVLQSTLETADAFAILELQDRRILSLPLMLMQFPLALLSAPFWFGLRPLPLLFTYVIPVIPTVLAFDGFVSALRTREFEEVVDLIGGNARGLREMKEEGGRRTVRVWEGEGWVVRWERELHTWPAGYMGSVVGWKIR</sequence>
<dbReference type="Proteomes" id="UP000799429">
    <property type="component" value="Unassembled WGS sequence"/>
</dbReference>
<evidence type="ECO:0000313" key="3">
    <source>
        <dbReference type="EMBL" id="KAF2839562.1"/>
    </source>
</evidence>
<protein>
    <submittedName>
        <fullName evidence="3">Uncharacterized protein</fullName>
    </submittedName>
</protein>
<accession>A0A9P4VS67</accession>
<evidence type="ECO:0000256" key="2">
    <source>
        <dbReference type="SAM" id="Phobius"/>
    </source>
</evidence>
<proteinExistence type="predicted"/>
<name>A0A9P4VS67_9PEZI</name>
<comment type="caution">
    <text evidence="3">The sequence shown here is derived from an EMBL/GenBank/DDBJ whole genome shotgun (WGS) entry which is preliminary data.</text>
</comment>
<dbReference type="AlphaFoldDB" id="A0A9P4VS67"/>
<feature type="transmembrane region" description="Helical" evidence="2">
    <location>
        <begin position="219"/>
        <end position="242"/>
    </location>
</feature>
<evidence type="ECO:0000313" key="4">
    <source>
        <dbReference type="Proteomes" id="UP000799429"/>
    </source>
</evidence>
<organism evidence="3 4">
    <name type="scientific">Patellaria atrata CBS 101060</name>
    <dbReference type="NCBI Taxonomy" id="1346257"/>
    <lineage>
        <taxon>Eukaryota</taxon>
        <taxon>Fungi</taxon>
        <taxon>Dikarya</taxon>
        <taxon>Ascomycota</taxon>
        <taxon>Pezizomycotina</taxon>
        <taxon>Dothideomycetes</taxon>
        <taxon>Dothideomycetes incertae sedis</taxon>
        <taxon>Patellariales</taxon>
        <taxon>Patellariaceae</taxon>
        <taxon>Patellaria</taxon>
    </lineage>
</organism>
<dbReference type="EMBL" id="MU006094">
    <property type="protein sequence ID" value="KAF2839562.1"/>
    <property type="molecule type" value="Genomic_DNA"/>
</dbReference>
<keyword evidence="2" id="KW-0472">Membrane</keyword>
<keyword evidence="2" id="KW-1133">Transmembrane helix</keyword>
<keyword evidence="4" id="KW-1185">Reference proteome</keyword>
<evidence type="ECO:0000256" key="1">
    <source>
        <dbReference type="SAM" id="MobiDB-lite"/>
    </source>
</evidence>
<reference evidence="3" key="1">
    <citation type="journal article" date="2020" name="Stud. Mycol.">
        <title>101 Dothideomycetes genomes: a test case for predicting lifestyles and emergence of pathogens.</title>
        <authorList>
            <person name="Haridas S."/>
            <person name="Albert R."/>
            <person name="Binder M."/>
            <person name="Bloem J."/>
            <person name="Labutti K."/>
            <person name="Salamov A."/>
            <person name="Andreopoulos B."/>
            <person name="Baker S."/>
            <person name="Barry K."/>
            <person name="Bills G."/>
            <person name="Bluhm B."/>
            <person name="Cannon C."/>
            <person name="Castanera R."/>
            <person name="Culley D."/>
            <person name="Daum C."/>
            <person name="Ezra D."/>
            <person name="Gonzalez J."/>
            <person name="Henrissat B."/>
            <person name="Kuo A."/>
            <person name="Liang C."/>
            <person name="Lipzen A."/>
            <person name="Lutzoni F."/>
            <person name="Magnuson J."/>
            <person name="Mondo S."/>
            <person name="Nolan M."/>
            <person name="Ohm R."/>
            <person name="Pangilinan J."/>
            <person name="Park H.-J."/>
            <person name="Ramirez L."/>
            <person name="Alfaro M."/>
            <person name="Sun H."/>
            <person name="Tritt A."/>
            <person name="Yoshinaga Y."/>
            <person name="Zwiers L.-H."/>
            <person name="Turgeon B."/>
            <person name="Goodwin S."/>
            <person name="Spatafora J."/>
            <person name="Crous P."/>
            <person name="Grigoriev I."/>
        </authorList>
    </citation>
    <scope>NUCLEOTIDE SEQUENCE</scope>
    <source>
        <strain evidence="3">CBS 101060</strain>
    </source>
</reference>
<dbReference type="OrthoDB" id="2101715at2759"/>
<keyword evidence="2" id="KW-0812">Transmembrane</keyword>